<dbReference type="PANTHER" id="PTHR42736:SF1">
    <property type="entry name" value="PROTEIN-GLUTAMINE GAMMA-GLUTAMYLTRANSFERASE"/>
    <property type="match status" value="1"/>
</dbReference>
<reference evidence="4 5" key="1">
    <citation type="submission" date="2013-08" db="EMBL/GenBank/DDBJ databases">
        <authorList>
            <person name="Huang J."/>
            <person name="Wang G."/>
        </authorList>
    </citation>
    <scope>NUCLEOTIDE SEQUENCE [LARGE SCALE GENOMIC DNA]</scope>
    <source>
        <strain evidence="4 5">JSM 076056</strain>
    </source>
</reference>
<evidence type="ECO:0000259" key="3">
    <source>
        <dbReference type="SMART" id="SM00460"/>
    </source>
</evidence>
<evidence type="ECO:0000256" key="2">
    <source>
        <dbReference type="SAM" id="Phobius"/>
    </source>
</evidence>
<dbReference type="PANTHER" id="PTHR42736">
    <property type="entry name" value="PROTEIN-GLUTAMINE GAMMA-GLUTAMYLTRANSFERASE"/>
    <property type="match status" value="1"/>
</dbReference>
<keyword evidence="5" id="KW-1185">Reference proteome</keyword>
<keyword evidence="2" id="KW-0472">Membrane</keyword>
<feature type="transmembrane region" description="Helical" evidence="2">
    <location>
        <begin position="141"/>
        <end position="161"/>
    </location>
</feature>
<keyword evidence="2" id="KW-1133">Transmembrane helix</keyword>
<feature type="compositionally biased region" description="Acidic residues" evidence="1">
    <location>
        <begin position="558"/>
        <end position="596"/>
    </location>
</feature>
<feature type="domain" description="Transglutaminase-like" evidence="3">
    <location>
        <begin position="471"/>
        <end position="550"/>
    </location>
</feature>
<name>A0A0A5GDT2_9BACI</name>
<gene>
    <name evidence="4" type="ORF">N781_09290</name>
</gene>
<feature type="transmembrane region" description="Helical" evidence="2">
    <location>
        <begin position="199"/>
        <end position="221"/>
    </location>
</feature>
<evidence type="ECO:0000256" key="1">
    <source>
        <dbReference type="SAM" id="MobiDB-lite"/>
    </source>
</evidence>
<feature type="transmembrane region" description="Helical" evidence="2">
    <location>
        <begin position="612"/>
        <end position="631"/>
    </location>
</feature>
<dbReference type="STRING" id="1385510.GCA_000425205_03584"/>
<feature type="compositionally biased region" description="Polar residues" evidence="1">
    <location>
        <begin position="597"/>
        <end position="606"/>
    </location>
</feature>
<dbReference type="SMART" id="SM00460">
    <property type="entry name" value="TGc"/>
    <property type="match status" value="1"/>
</dbReference>
<dbReference type="InterPro" id="IPR052901">
    <property type="entry name" value="Bact_TGase-like"/>
</dbReference>
<evidence type="ECO:0000313" key="4">
    <source>
        <dbReference type="EMBL" id="KGX89285.1"/>
    </source>
</evidence>
<dbReference type="EMBL" id="AVPE01000024">
    <property type="protein sequence ID" value="KGX89285.1"/>
    <property type="molecule type" value="Genomic_DNA"/>
</dbReference>
<feature type="region of interest" description="Disordered" evidence="1">
    <location>
        <begin position="554"/>
        <end position="606"/>
    </location>
</feature>
<dbReference type="eggNOG" id="COG1305">
    <property type="taxonomic scope" value="Bacteria"/>
</dbReference>
<feature type="transmembrane region" description="Helical" evidence="2">
    <location>
        <begin position="9"/>
        <end position="27"/>
    </location>
</feature>
<accession>A0A0A5GDT2</accession>
<dbReference type="SUPFAM" id="SSF54001">
    <property type="entry name" value="Cysteine proteinases"/>
    <property type="match status" value="1"/>
</dbReference>
<dbReference type="RefSeq" id="WP_026801760.1">
    <property type="nucleotide sequence ID" value="NZ_AULI01000024.1"/>
</dbReference>
<comment type="caution">
    <text evidence="4">The sequence shown here is derived from an EMBL/GenBank/DDBJ whole genome shotgun (WGS) entry which is preliminary data.</text>
</comment>
<sequence length="730" mass="83961">MRQFENQNTLYHVLLYASGFFLFWEWLRPLEEVTETSNTSLFVLYAAFCFFLSFLQLPWYITSPLKLFGLAFVLDGLFMSERFLSGDWFGVVIAHVQHNIEVMLSNQWYDMTSLFRSMLFLLLLWLMSYLLYYWFVVVKKLTFFIVLTFIYIGVLDTFTTYDGNHAIVRSFMIAFVMLGLANVTREFGVERMRSNKKKFMQAIVLPLLLIVVAGTAIGYAAPKLAPQWPDPVPFIKSTATGAGEGNVQGIQKVGYGTNDSSLGGSFVQDDTPILTAVSKEDNYWRIESKDEYTGKGWVRSEEGRSDEVIGDAVNMGTFSDNVETESSQARITMSGNQNFDKLVYPYGVSGVQDITDNVRTFEVNDTTGVIQSNEGTVGAYNVTYDKPSFSIERLREAGSNYPDEIIEKYTQLPSDLPQRVTDLSEEVTAEENSTYDKAVTVRDYFSQNGFTYRTTDVPVPDQNEDYVDQFLFETQYGYCDNYSTAMVVMLRSIDIPARWVKGFTGGEATSDEVDWDGERYNVYEVTSANAHSWVEVYFPGTGWVPFEPTQGFSSSVEFNEEEEEEALNEETDTEEEVVEDEEDIQAPLPEMEDEETTNNQRSNVSNSATPSGWWWVIGGLAVAIGVALYLLRYRIRTIWIKRKLTKEHSLEAYEEAYLFLLKVLKKKGIGRDEHQTLREYAAYIDRFYQWDEMKQLTHYYERMLYRGELGGQPWQEMLHSWNRLIRKTLS</sequence>
<dbReference type="InterPro" id="IPR002931">
    <property type="entry name" value="Transglutaminase-like"/>
</dbReference>
<organism evidence="4 5">
    <name type="scientific">Pontibacillus halophilus JSM 076056 = DSM 19796</name>
    <dbReference type="NCBI Taxonomy" id="1385510"/>
    <lineage>
        <taxon>Bacteria</taxon>
        <taxon>Bacillati</taxon>
        <taxon>Bacillota</taxon>
        <taxon>Bacilli</taxon>
        <taxon>Bacillales</taxon>
        <taxon>Bacillaceae</taxon>
        <taxon>Pontibacillus</taxon>
    </lineage>
</organism>
<feature type="transmembrane region" description="Helical" evidence="2">
    <location>
        <begin position="167"/>
        <end position="187"/>
    </location>
</feature>
<protein>
    <submittedName>
        <fullName evidence="4">Peptidase</fullName>
    </submittedName>
</protein>
<dbReference type="Pfam" id="PF01841">
    <property type="entry name" value="Transglut_core"/>
    <property type="match status" value="1"/>
</dbReference>
<keyword evidence="2" id="KW-0812">Transmembrane</keyword>
<dbReference type="OrthoDB" id="9804872at2"/>
<feature type="transmembrane region" description="Helical" evidence="2">
    <location>
        <begin position="114"/>
        <end position="134"/>
    </location>
</feature>
<dbReference type="InterPro" id="IPR038765">
    <property type="entry name" value="Papain-like_cys_pep_sf"/>
</dbReference>
<feature type="transmembrane region" description="Helical" evidence="2">
    <location>
        <begin position="39"/>
        <end position="60"/>
    </location>
</feature>
<dbReference type="Gene3D" id="3.10.620.30">
    <property type="match status" value="1"/>
</dbReference>
<dbReference type="Pfam" id="PF13559">
    <property type="entry name" value="DUF4129"/>
    <property type="match status" value="1"/>
</dbReference>
<proteinExistence type="predicted"/>
<dbReference type="Pfam" id="PF11992">
    <property type="entry name" value="TgpA_N"/>
    <property type="match status" value="1"/>
</dbReference>
<dbReference type="InterPro" id="IPR025403">
    <property type="entry name" value="TgpA-like_C"/>
</dbReference>
<dbReference type="Proteomes" id="UP000030528">
    <property type="component" value="Unassembled WGS sequence"/>
</dbReference>
<dbReference type="AlphaFoldDB" id="A0A0A5GDT2"/>
<dbReference type="InterPro" id="IPR021878">
    <property type="entry name" value="TgpA_N"/>
</dbReference>
<evidence type="ECO:0000313" key="5">
    <source>
        <dbReference type="Proteomes" id="UP000030528"/>
    </source>
</evidence>